<dbReference type="SUPFAM" id="SSF56300">
    <property type="entry name" value="Metallo-dependent phosphatases"/>
    <property type="match status" value="1"/>
</dbReference>
<dbReference type="GO" id="GO:0046872">
    <property type="term" value="F:metal ion binding"/>
    <property type="evidence" value="ECO:0007669"/>
    <property type="project" value="InterPro"/>
</dbReference>
<feature type="region of interest" description="Disordered" evidence="4">
    <location>
        <begin position="1"/>
        <end position="56"/>
    </location>
</feature>
<reference evidence="8" key="1">
    <citation type="submission" date="2022-07" db="EMBL/GenBank/DDBJ databases">
        <title>Phylogenomic reconstructions and comparative analyses of Kickxellomycotina fungi.</title>
        <authorList>
            <person name="Reynolds N.K."/>
            <person name="Stajich J.E."/>
            <person name="Barry K."/>
            <person name="Grigoriev I.V."/>
            <person name="Crous P."/>
            <person name="Smith M.E."/>
        </authorList>
    </citation>
    <scope>NUCLEOTIDE SEQUENCE</scope>
    <source>
        <strain evidence="8">NRRL 1565</strain>
    </source>
</reference>
<protein>
    <recommendedName>
        <fullName evidence="10">Metallo-dependent phosphatase</fullName>
    </recommendedName>
</protein>
<dbReference type="PANTHER" id="PTHR11575">
    <property type="entry name" value="5'-NUCLEOTIDASE-RELATED"/>
    <property type="match status" value="1"/>
</dbReference>
<evidence type="ECO:0000313" key="9">
    <source>
        <dbReference type="Proteomes" id="UP001140094"/>
    </source>
</evidence>
<dbReference type="EMBL" id="JANBUO010002026">
    <property type="protein sequence ID" value="KAJ2795990.1"/>
    <property type="molecule type" value="Genomic_DNA"/>
</dbReference>
<dbReference type="PROSITE" id="PS00786">
    <property type="entry name" value="5_NUCLEOTIDASE_2"/>
    <property type="match status" value="1"/>
</dbReference>
<dbReference type="AlphaFoldDB" id="A0A9W8HW88"/>
<feature type="domain" description="5'-Nucleotidase C-terminal" evidence="7">
    <location>
        <begin position="522"/>
        <end position="664"/>
    </location>
</feature>
<dbReference type="GO" id="GO:0000166">
    <property type="term" value="F:nucleotide binding"/>
    <property type="evidence" value="ECO:0007669"/>
    <property type="project" value="UniProtKB-KW"/>
</dbReference>
<feature type="transmembrane region" description="Helical" evidence="5">
    <location>
        <begin position="129"/>
        <end position="153"/>
    </location>
</feature>
<keyword evidence="3" id="KW-0378">Hydrolase</keyword>
<feature type="domain" description="Calcineurin-like phosphoesterase" evidence="6">
    <location>
        <begin position="182"/>
        <end position="405"/>
    </location>
</feature>
<name>A0A9W8HW88_9FUNG</name>
<accession>A0A9W8HW88</accession>
<dbReference type="OrthoDB" id="10252235at2759"/>
<keyword evidence="2" id="KW-0732">Signal</keyword>
<organism evidence="8 9">
    <name type="scientific">Coemansia guatemalensis</name>
    <dbReference type="NCBI Taxonomy" id="2761395"/>
    <lineage>
        <taxon>Eukaryota</taxon>
        <taxon>Fungi</taxon>
        <taxon>Fungi incertae sedis</taxon>
        <taxon>Zoopagomycota</taxon>
        <taxon>Kickxellomycotina</taxon>
        <taxon>Kickxellomycetes</taxon>
        <taxon>Kickxellales</taxon>
        <taxon>Kickxellaceae</taxon>
        <taxon>Coemansia</taxon>
    </lineage>
</organism>
<evidence type="ECO:0000256" key="3">
    <source>
        <dbReference type="RuleBase" id="RU362119"/>
    </source>
</evidence>
<dbReference type="InterPro" id="IPR029052">
    <property type="entry name" value="Metallo-depent_PP-like"/>
</dbReference>
<dbReference type="InterPro" id="IPR008334">
    <property type="entry name" value="5'-Nucleotdase_C"/>
</dbReference>
<keyword evidence="3" id="KW-0547">Nucleotide-binding</keyword>
<gene>
    <name evidence="8" type="ORF">H4R20_005689</name>
</gene>
<evidence type="ECO:0000256" key="1">
    <source>
        <dbReference type="ARBA" id="ARBA00006654"/>
    </source>
</evidence>
<evidence type="ECO:0000259" key="6">
    <source>
        <dbReference type="Pfam" id="PF00149"/>
    </source>
</evidence>
<evidence type="ECO:0000313" key="8">
    <source>
        <dbReference type="EMBL" id="KAJ2795990.1"/>
    </source>
</evidence>
<dbReference type="Pfam" id="PF02872">
    <property type="entry name" value="5_nucleotid_C"/>
    <property type="match status" value="1"/>
</dbReference>
<keyword evidence="5" id="KW-0472">Membrane</keyword>
<dbReference type="PANTHER" id="PTHR11575:SF24">
    <property type="entry name" value="5'-NUCLEOTIDASE"/>
    <property type="match status" value="1"/>
</dbReference>
<dbReference type="GO" id="GO:0016788">
    <property type="term" value="F:hydrolase activity, acting on ester bonds"/>
    <property type="evidence" value="ECO:0007669"/>
    <property type="project" value="InterPro"/>
</dbReference>
<evidence type="ECO:0000259" key="7">
    <source>
        <dbReference type="Pfam" id="PF02872"/>
    </source>
</evidence>
<evidence type="ECO:0008006" key="10">
    <source>
        <dbReference type="Google" id="ProtNLM"/>
    </source>
</evidence>
<evidence type="ECO:0000256" key="5">
    <source>
        <dbReference type="SAM" id="Phobius"/>
    </source>
</evidence>
<dbReference type="InterPro" id="IPR004843">
    <property type="entry name" value="Calcineurin-like_PHP"/>
</dbReference>
<dbReference type="PRINTS" id="PR01607">
    <property type="entry name" value="APYRASEFAMLY"/>
</dbReference>
<dbReference type="Proteomes" id="UP001140094">
    <property type="component" value="Unassembled WGS sequence"/>
</dbReference>
<dbReference type="SUPFAM" id="SSF55816">
    <property type="entry name" value="5'-nucleotidase (syn. UDP-sugar hydrolase), C-terminal domain"/>
    <property type="match status" value="1"/>
</dbReference>
<keyword evidence="9" id="KW-1185">Reference proteome</keyword>
<keyword evidence="5" id="KW-1133">Transmembrane helix</keyword>
<dbReference type="InterPro" id="IPR036907">
    <property type="entry name" value="5'-Nucleotdase_C_sf"/>
</dbReference>
<dbReference type="Gene3D" id="3.60.21.10">
    <property type="match status" value="1"/>
</dbReference>
<dbReference type="InterPro" id="IPR006179">
    <property type="entry name" value="5_nucleotidase/apyrase"/>
</dbReference>
<comment type="caution">
    <text evidence="8">The sequence shown here is derived from an EMBL/GenBank/DDBJ whole genome shotgun (WGS) entry which is preliminary data.</text>
</comment>
<dbReference type="Pfam" id="PF00149">
    <property type="entry name" value="Metallophos"/>
    <property type="match status" value="1"/>
</dbReference>
<dbReference type="InterPro" id="IPR006146">
    <property type="entry name" value="5'-Nucleotdase_CS"/>
</dbReference>
<proteinExistence type="inferred from homology"/>
<evidence type="ECO:0000256" key="2">
    <source>
        <dbReference type="ARBA" id="ARBA00022729"/>
    </source>
</evidence>
<evidence type="ECO:0000256" key="4">
    <source>
        <dbReference type="SAM" id="MobiDB-lite"/>
    </source>
</evidence>
<dbReference type="GO" id="GO:0009166">
    <property type="term" value="P:nucleotide catabolic process"/>
    <property type="evidence" value="ECO:0007669"/>
    <property type="project" value="InterPro"/>
</dbReference>
<comment type="similarity">
    <text evidence="1 3">Belongs to the 5'-nucleotidase family.</text>
</comment>
<sequence length="702" mass="75071">MAGEGYIPLQDLDISSATAVSGGEHSDEGSSSSTSRAGTAGVLTPRRFRGQTHEATDNAVSKYTAFPISNSTPRGSDSSLDNILNGLGAEDEEEEAAITGAENAGMLPLGARRGRYRRRPNEPIWNRHMLVLPFLMFATMGLVALVISAVAWARDRRERPSEEIDASLFPFAATPGAGQYAMRLIHSNDLHSRFLPTNATGAVCDPQQQQSRDSGCHGGAAYAKMVVDQLRGGAKVPKSPVLLNAGDEFEGSVFHTLFRGNLSAVLLNAFGYDAMALGNHEFDLGPGHLARYLDLVHAPALCANLHFDNPVPQLQAALQPFAVIERHNLGVIGVLTPDAAVSSSMGTDISVSEPAAAVTAARTRLAAMGVNRIVVLSHLGFDADRALAAQVPGISLIVGGHTHSYLGNPRPGSDAHPVAAYPAWVRSADDWQTAVVQAKSFGEYVGYLDLVFNDDGSLDSKMTRGAPVPVDVISEDSPVRGRKPSQRVLSLMQPFVDRAEAFQNHSVGFAAADFPKPDGNRDPKELALGNLISDAMIWGVRHAPVSFIGTGSLRGSLPKGTLTRGHLLAALPFDDSLRSATVRGSVLRDMVQGALSGTRNGHPVLSTLQYSGLRLLKDGLVEIRTQVDIFDARPVRGEVWKTLDDQELYQVVLPGFVAAGGDNLLDSLTNSTTVVTENLRDLVELYVTRFSPLSPLLDHRKP</sequence>
<keyword evidence="5" id="KW-0812">Transmembrane</keyword>
<feature type="compositionally biased region" description="Low complexity" evidence="4">
    <location>
        <begin position="29"/>
        <end position="41"/>
    </location>
</feature>
<dbReference type="Gene3D" id="3.90.780.10">
    <property type="entry name" value="5'-Nucleotidase, C-terminal domain"/>
    <property type="match status" value="1"/>
</dbReference>